<gene>
    <name evidence="1" type="ORF">BV25DRAFT_1828597</name>
</gene>
<organism evidence="1 2">
    <name type="scientific">Artomyces pyxidatus</name>
    <dbReference type="NCBI Taxonomy" id="48021"/>
    <lineage>
        <taxon>Eukaryota</taxon>
        <taxon>Fungi</taxon>
        <taxon>Dikarya</taxon>
        <taxon>Basidiomycota</taxon>
        <taxon>Agaricomycotina</taxon>
        <taxon>Agaricomycetes</taxon>
        <taxon>Russulales</taxon>
        <taxon>Auriscalpiaceae</taxon>
        <taxon>Artomyces</taxon>
    </lineage>
</organism>
<reference evidence="1" key="2">
    <citation type="journal article" date="2022" name="New Phytol.">
        <title>Evolutionary transition to the ectomycorrhizal habit in the genomes of a hyperdiverse lineage of mushroom-forming fungi.</title>
        <authorList>
            <person name="Looney B."/>
            <person name="Miyauchi S."/>
            <person name="Morin E."/>
            <person name="Drula E."/>
            <person name="Courty P.E."/>
            <person name="Kohler A."/>
            <person name="Kuo A."/>
            <person name="LaButti K."/>
            <person name="Pangilinan J."/>
            <person name="Lipzen A."/>
            <person name="Riley R."/>
            <person name="Andreopoulos W."/>
            <person name="He G."/>
            <person name="Johnson J."/>
            <person name="Nolan M."/>
            <person name="Tritt A."/>
            <person name="Barry K.W."/>
            <person name="Grigoriev I.V."/>
            <person name="Nagy L.G."/>
            <person name="Hibbett D."/>
            <person name="Henrissat B."/>
            <person name="Matheny P.B."/>
            <person name="Labbe J."/>
            <person name="Martin F.M."/>
        </authorList>
    </citation>
    <scope>NUCLEOTIDE SEQUENCE</scope>
    <source>
        <strain evidence="1">HHB10654</strain>
    </source>
</reference>
<comment type="caution">
    <text evidence="1">The sequence shown here is derived from an EMBL/GenBank/DDBJ whole genome shotgun (WGS) entry which is preliminary data.</text>
</comment>
<dbReference type="EMBL" id="MU277223">
    <property type="protein sequence ID" value="KAI0059881.1"/>
    <property type="molecule type" value="Genomic_DNA"/>
</dbReference>
<sequence>MAQARHMHVYIVTSCPRAQIADTDQQCTVLGSPSSEDVGLLPWRIILGFRADRQRLTCDIPSYPTANGILPFALASASAGATDTCTDIAICRTRNTIIWSSLVTILACVWTAVHRNIPAPPRTDESRFARVVSRVLEAAKIVVVTVLVPEWVLAWR</sequence>
<keyword evidence="2" id="KW-1185">Reference proteome</keyword>
<reference evidence="1" key="1">
    <citation type="submission" date="2021-03" db="EMBL/GenBank/DDBJ databases">
        <authorList>
            <consortium name="DOE Joint Genome Institute"/>
            <person name="Ahrendt S."/>
            <person name="Looney B.P."/>
            <person name="Miyauchi S."/>
            <person name="Morin E."/>
            <person name="Drula E."/>
            <person name="Courty P.E."/>
            <person name="Chicoki N."/>
            <person name="Fauchery L."/>
            <person name="Kohler A."/>
            <person name="Kuo A."/>
            <person name="Labutti K."/>
            <person name="Pangilinan J."/>
            <person name="Lipzen A."/>
            <person name="Riley R."/>
            <person name="Andreopoulos W."/>
            <person name="He G."/>
            <person name="Johnson J."/>
            <person name="Barry K.W."/>
            <person name="Grigoriev I.V."/>
            <person name="Nagy L."/>
            <person name="Hibbett D."/>
            <person name="Henrissat B."/>
            <person name="Matheny P.B."/>
            <person name="Labbe J."/>
            <person name="Martin F."/>
        </authorList>
    </citation>
    <scope>NUCLEOTIDE SEQUENCE</scope>
    <source>
        <strain evidence="1">HHB10654</strain>
    </source>
</reference>
<dbReference type="Proteomes" id="UP000814140">
    <property type="component" value="Unassembled WGS sequence"/>
</dbReference>
<evidence type="ECO:0000313" key="1">
    <source>
        <dbReference type="EMBL" id="KAI0059881.1"/>
    </source>
</evidence>
<accession>A0ACB8SVM9</accession>
<evidence type="ECO:0000313" key="2">
    <source>
        <dbReference type="Proteomes" id="UP000814140"/>
    </source>
</evidence>
<proteinExistence type="predicted"/>
<protein>
    <submittedName>
        <fullName evidence="1">Uncharacterized protein</fullName>
    </submittedName>
</protein>
<name>A0ACB8SVM9_9AGAM</name>